<dbReference type="InterPro" id="IPR006626">
    <property type="entry name" value="PbH1"/>
</dbReference>
<comment type="caution">
    <text evidence="3">The sequence shown here is derived from an EMBL/GenBank/DDBJ whole genome shotgun (WGS) entry which is preliminary data.</text>
</comment>
<dbReference type="InterPro" id="IPR011050">
    <property type="entry name" value="Pectin_lyase_fold/virulence"/>
</dbReference>
<dbReference type="InterPro" id="IPR012334">
    <property type="entry name" value="Pectin_lyas_fold"/>
</dbReference>
<sequence length="716" mass="75994">MKRLCIIGILCLFLIPLLSNGQVKITGKSTGTVTRTNINAVDGKSTLEDGSNKIRVADPFYSSQTLTVNSTTPSIASYSAFKTANSATTAITTLNGISDSTYIKVVFIRIGDANTSFVNSSTFDCNGTDLSPSSGDLIRAVWSGLASPNGKWLVEKLDSYTFEDMRIRKGMVYDVTHPHYGAIVGDLVSDVAAIQEAADSIAADGGGTLFFPPGQYEWYGGNVILYSNTTVSAFGAVFNDTTGGDVFFTINGDSDIVFLGGEFDGNADTDGGYTEHNHGISIINAFRVTVKHTYMHNLAGDGVYIADSDGCIIINNRLIMTHLQDAPYIGRNGVAIVEGDNTIVSNNILEGGAPAGVDIEPNAGLAVTNVLVTGNIINGGVYGLSVTGGAASASADSIKLIDNLISYTAQYGIRIQESTHWTIVGNEINSSGYDGILIRSGPNSPGVIDDNDIYYSGTQTGGDDAYGIIFNSGLENITVTNNRISYSERDGIRVGSTSGSESSHFTIKDNICWNNDRNDNSTYAGIYILYLDSSLVSGNYCYDDDATPTQAYGFHFDNMDDCTISDNHGINNKTRLNFFTTMTKERLGGIVAYSWSVDNVAASTSNTTMFIAGGAMGNFTVPFDCQIISLSVATSTAVTADTILVNVETNESIAGFGDVLDGDGGDAQYTVLTLLDDSDSDLLLSAGDRIRVIYSSSGSLLPNGSLDMIATILVRY</sequence>
<keyword evidence="1" id="KW-0677">Repeat</keyword>
<organism evidence="3">
    <name type="scientific">marine sediment metagenome</name>
    <dbReference type="NCBI Taxonomy" id="412755"/>
    <lineage>
        <taxon>unclassified sequences</taxon>
        <taxon>metagenomes</taxon>
        <taxon>ecological metagenomes</taxon>
    </lineage>
</organism>
<dbReference type="Gene3D" id="2.160.20.10">
    <property type="entry name" value="Single-stranded right-handed beta-helix, Pectin lyase-like"/>
    <property type="match status" value="1"/>
</dbReference>
<protein>
    <recommendedName>
        <fullName evidence="2">Right handed beta helix domain-containing protein</fullName>
    </recommendedName>
</protein>
<dbReference type="Pfam" id="PF13229">
    <property type="entry name" value="Beta_helix"/>
    <property type="match status" value="2"/>
</dbReference>
<dbReference type="SMART" id="SM00710">
    <property type="entry name" value="PbH1"/>
    <property type="match status" value="10"/>
</dbReference>
<evidence type="ECO:0000256" key="1">
    <source>
        <dbReference type="ARBA" id="ARBA00022737"/>
    </source>
</evidence>
<proteinExistence type="predicted"/>
<evidence type="ECO:0000259" key="2">
    <source>
        <dbReference type="Pfam" id="PF13229"/>
    </source>
</evidence>
<dbReference type="PANTHER" id="PTHR22990">
    <property type="entry name" value="F-BOX ONLY PROTEIN"/>
    <property type="match status" value="1"/>
</dbReference>
<feature type="domain" description="Right handed beta helix" evidence="2">
    <location>
        <begin position="396"/>
        <end position="516"/>
    </location>
</feature>
<dbReference type="EMBL" id="LAZR01005252">
    <property type="protein sequence ID" value="KKN01525.1"/>
    <property type="molecule type" value="Genomic_DNA"/>
</dbReference>
<feature type="domain" description="Right handed beta helix" evidence="2">
    <location>
        <begin position="276"/>
        <end position="391"/>
    </location>
</feature>
<evidence type="ECO:0000313" key="3">
    <source>
        <dbReference type="EMBL" id="KKN01525.1"/>
    </source>
</evidence>
<dbReference type="InterPro" id="IPR051550">
    <property type="entry name" value="SCF-Subunits/Alg-Epimerases"/>
</dbReference>
<reference evidence="3" key="1">
    <citation type="journal article" date="2015" name="Nature">
        <title>Complex archaea that bridge the gap between prokaryotes and eukaryotes.</title>
        <authorList>
            <person name="Spang A."/>
            <person name="Saw J.H."/>
            <person name="Jorgensen S.L."/>
            <person name="Zaremba-Niedzwiedzka K."/>
            <person name="Martijn J."/>
            <person name="Lind A.E."/>
            <person name="van Eijk R."/>
            <person name="Schleper C."/>
            <person name="Guy L."/>
            <person name="Ettema T.J."/>
        </authorList>
    </citation>
    <scope>NUCLEOTIDE SEQUENCE</scope>
</reference>
<dbReference type="AlphaFoldDB" id="A0A0F9M2B8"/>
<gene>
    <name evidence="3" type="ORF">LCGC14_1126930</name>
</gene>
<name>A0A0F9M2B8_9ZZZZ</name>
<dbReference type="InterPro" id="IPR039448">
    <property type="entry name" value="Beta_helix"/>
</dbReference>
<accession>A0A0F9M2B8</accession>
<dbReference type="PANTHER" id="PTHR22990:SF15">
    <property type="entry name" value="F-BOX ONLY PROTEIN 10"/>
    <property type="match status" value="1"/>
</dbReference>
<dbReference type="SUPFAM" id="SSF51126">
    <property type="entry name" value="Pectin lyase-like"/>
    <property type="match status" value="2"/>
</dbReference>